<proteinExistence type="predicted"/>
<keyword evidence="2" id="KW-1185">Reference proteome</keyword>
<name>A0A9N8W189_FUNMO</name>
<organism evidence="1 2">
    <name type="scientific">Funneliformis mosseae</name>
    <name type="common">Endomycorrhizal fungus</name>
    <name type="synonym">Glomus mosseae</name>
    <dbReference type="NCBI Taxonomy" id="27381"/>
    <lineage>
        <taxon>Eukaryota</taxon>
        <taxon>Fungi</taxon>
        <taxon>Fungi incertae sedis</taxon>
        <taxon>Mucoromycota</taxon>
        <taxon>Glomeromycotina</taxon>
        <taxon>Glomeromycetes</taxon>
        <taxon>Glomerales</taxon>
        <taxon>Glomeraceae</taxon>
        <taxon>Funneliformis</taxon>
    </lineage>
</organism>
<gene>
    <name evidence="1" type="ORF">FMOSSE_LOCUS2395</name>
</gene>
<dbReference type="Proteomes" id="UP000789375">
    <property type="component" value="Unassembled WGS sequence"/>
</dbReference>
<dbReference type="EMBL" id="CAJVPP010000312">
    <property type="protein sequence ID" value="CAG8468478.1"/>
    <property type="molecule type" value="Genomic_DNA"/>
</dbReference>
<reference evidence="1" key="1">
    <citation type="submission" date="2021-06" db="EMBL/GenBank/DDBJ databases">
        <authorList>
            <person name="Kallberg Y."/>
            <person name="Tangrot J."/>
            <person name="Rosling A."/>
        </authorList>
    </citation>
    <scope>NUCLEOTIDE SEQUENCE</scope>
    <source>
        <strain evidence="1">87-6 pot B 2015</strain>
    </source>
</reference>
<evidence type="ECO:0000313" key="2">
    <source>
        <dbReference type="Proteomes" id="UP000789375"/>
    </source>
</evidence>
<dbReference type="AlphaFoldDB" id="A0A9N8W189"/>
<evidence type="ECO:0000313" key="1">
    <source>
        <dbReference type="EMBL" id="CAG8468478.1"/>
    </source>
</evidence>
<accession>A0A9N8W189</accession>
<comment type="caution">
    <text evidence="1">The sequence shown here is derived from an EMBL/GenBank/DDBJ whole genome shotgun (WGS) entry which is preliminary data.</text>
</comment>
<sequence length="84" mass="9613">MSTGLLLLRDIVKPTVILTWNEIPQKVVPNFFVRNSLAMEFAYSNFFKSSLVCYNEKNVSDAKPTRTLLENVNIIFSSGTLIWK</sequence>
<protein>
    <submittedName>
        <fullName evidence="1">11889_t:CDS:1</fullName>
    </submittedName>
</protein>